<keyword evidence="4 7" id="KW-0812">Transmembrane</keyword>
<accession>A0AB94IX88</accession>
<dbReference type="KEGG" id="sbr:SY1_12280"/>
<protein>
    <submittedName>
        <fullName evidence="9">Biopolymer transport protein</fullName>
    </submittedName>
</protein>
<gene>
    <name evidence="9" type="ORF">SY1_12280</name>
</gene>
<dbReference type="RefSeq" id="WP_015556527.1">
    <property type="nucleotide sequence ID" value="NC_021038.1"/>
</dbReference>
<dbReference type="GO" id="GO:0022857">
    <property type="term" value="F:transmembrane transporter activity"/>
    <property type="evidence" value="ECO:0007669"/>
    <property type="project" value="InterPro"/>
</dbReference>
<evidence type="ECO:0000256" key="1">
    <source>
        <dbReference type="ARBA" id="ARBA00004162"/>
    </source>
</evidence>
<feature type="transmembrane region" description="Helical" evidence="8">
    <location>
        <begin position="12"/>
        <end position="34"/>
    </location>
</feature>
<dbReference type="InterPro" id="IPR003400">
    <property type="entry name" value="ExbD"/>
</dbReference>
<keyword evidence="5 8" id="KW-1133">Transmembrane helix</keyword>
<organism evidence="9 10">
    <name type="scientific">Fretibacterium fastidiosum</name>
    <dbReference type="NCBI Taxonomy" id="651822"/>
    <lineage>
        <taxon>Bacteria</taxon>
        <taxon>Thermotogati</taxon>
        <taxon>Synergistota</taxon>
        <taxon>Synergistia</taxon>
        <taxon>Synergistales</taxon>
        <taxon>Aminobacteriaceae</taxon>
        <taxon>Fretibacterium</taxon>
    </lineage>
</organism>
<evidence type="ECO:0000256" key="5">
    <source>
        <dbReference type="ARBA" id="ARBA00022989"/>
    </source>
</evidence>
<keyword evidence="6 8" id="KW-0472">Membrane</keyword>
<dbReference type="PANTHER" id="PTHR30558">
    <property type="entry name" value="EXBD MEMBRANE COMPONENT OF PMF-DRIVEN MACROMOLECULE IMPORT SYSTEM"/>
    <property type="match status" value="1"/>
</dbReference>
<dbReference type="EMBL" id="FP929056">
    <property type="protein sequence ID" value="CBL28380.1"/>
    <property type="molecule type" value="Genomic_DNA"/>
</dbReference>
<keyword evidence="10" id="KW-1185">Reference proteome</keyword>
<reference evidence="9 10" key="2">
    <citation type="submission" date="2010-03" db="EMBL/GenBank/DDBJ databases">
        <authorList>
            <person name="Pajon A."/>
        </authorList>
    </citation>
    <scope>NUCLEOTIDE SEQUENCE [LARGE SCALE GENOMIC DNA]</scope>
    <source>
        <strain evidence="9 10">SGP1</strain>
    </source>
</reference>
<dbReference type="AlphaFoldDB" id="A0AB94IX88"/>
<evidence type="ECO:0000256" key="4">
    <source>
        <dbReference type="ARBA" id="ARBA00022692"/>
    </source>
</evidence>
<dbReference type="PANTHER" id="PTHR30558:SF7">
    <property type="entry name" value="TOL-PAL SYSTEM PROTEIN TOLR"/>
    <property type="match status" value="1"/>
</dbReference>
<dbReference type="Gene3D" id="3.30.420.270">
    <property type="match status" value="1"/>
</dbReference>
<reference evidence="10" key="1">
    <citation type="submission" date="2010-03" db="EMBL/GenBank/DDBJ databases">
        <title>The genome sequence of Synergistetes sp. SGP1.</title>
        <authorList>
            <consortium name="metaHIT consortium -- http://www.metahit.eu/"/>
            <person name="Pajon A."/>
            <person name="Turner K."/>
            <person name="Parkhill J."/>
            <person name="Wade W."/>
            <person name="Vartoukian S."/>
        </authorList>
    </citation>
    <scope>NUCLEOTIDE SEQUENCE [LARGE SCALE GENOMIC DNA]</scope>
    <source>
        <strain evidence="10">SGP1</strain>
    </source>
</reference>
<evidence type="ECO:0000256" key="2">
    <source>
        <dbReference type="ARBA" id="ARBA00005811"/>
    </source>
</evidence>
<comment type="similarity">
    <text evidence="2 7">Belongs to the ExbD/TolR family.</text>
</comment>
<dbReference type="Proteomes" id="UP000008957">
    <property type="component" value="Chromosome"/>
</dbReference>
<keyword evidence="7" id="KW-0653">Protein transport</keyword>
<name>A0AB94IX88_9BACT</name>
<evidence type="ECO:0000256" key="3">
    <source>
        <dbReference type="ARBA" id="ARBA00022475"/>
    </source>
</evidence>
<evidence type="ECO:0000313" key="10">
    <source>
        <dbReference type="Proteomes" id="UP000008957"/>
    </source>
</evidence>
<keyword evidence="3" id="KW-1003">Cell membrane</keyword>
<evidence type="ECO:0000256" key="7">
    <source>
        <dbReference type="RuleBase" id="RU003879"/>
    </source>
</evidence>
<dbReference type="GO" id="GO:0015031">
    <property type="term" value="P:protein transport"/>
    <property type="evidence" value="ECO:0007669"/>
    <property type="project" value="UniProtKB-KW"/>
</dbReference>
<dbReference type="Pfam" id="PF02472">
    <property type="entry name" value="ExbD"/>
    <property type="match status" value="1"/>
</dbReference>
<evidence type="ECO:0000313" key="9">
    <source>
        <dbReference type="EMBL" id="CBL28380.1"/>
    </source>
</evidence>
<proteinExistence type="inferred from homology"/>
<evidence type="ECO:0000256" key="6">
    <source>
        <dbReference type="ARBA" id="ARBA00023136"/>
    </source>
</evidence>
<sequence length="130" mass="14026">MRTRPRRKVDLDITPLIDVLFMLIIFFVLTTSFVQGRVEVDLPRGEGTPPREDRTLLVSVKADGTVLWDGTPAASADVPTLAARAVAESRDVLLAGDRAAPYGAVAELLELLRHEGLDRAGLALRGVAVP</sequence>
<keyword evidence="7" id="KW-0813">Transport</keyword>
<comment type="subcellular location">
    <subcellularLocation>
        <location evidence="1">Cell membrane</location>
        <topology evidence="1">Single-pass membrane protein</topology>
    </subcellularLocation>
    <subcellularLocation>
        <location evidence="7">Cell membrane</location>
        <topology evidence="7">Single-pass type II membrane protein</topology>
    </subcellularLocation>
</comment>
<dbReference type="GO" id="GO:0005886">
    <property type="term" value="C:plasma membrane"/>
    <property type="evidence" value="ECO:0007669"/>
    <property type="project" value="UniProtKB-SubCell"/>
</dbReference>
<evidence type="ECO:0000256" key="8">
    <source>
        <dbReference type="SAM" id="Phobius"/>
    </source>
</evidence>